<gene>
    <name evidence="2" type="ORF">KAOT1_18862</name>
</gene>
<proteinExistence type="predicted"/>
<keyword evidence="1" id="KW-0472">Membrane</keyword>
<dbReference type="AlphaFoldDB" id="A9DNQ9"/>
<keyword evidence="1" id="KW-0812">Transmembrane</keyword>
<keyword evidence="3" id="KW-1185">Reference proteome</keyword>
<comment type="caution">
    <text evidence="2">The sequence shown here is derived from an EMBL/GenBank/DDBJ whole genome shotgun (WGS) entry which is preliminary data.</text>
</comment>
<evidence type="ECO:0000313" key="2">
    <source>
        <dbReference type="EMBL" id="EDP97253.1"/>
    </source>
</evidence>
<sequence>MSSSCNGLKFNLGRFSLKNHLKLTVSAFFLNFSYFWKMLKKIFLAVGSLLLAFVIVTVIPITSFVKDETASDTIILVGSILIALTIYKLVSSKFIK</sequence>
<organism evidence="2 3">
    <name type="scientific">Kordia algicida OT-1</name>
    <dbReference type="NCBI Taxonomy" id="391587"/>
    <lineage>
        <taxon>Bacteria</taxon>
        <taxon>Pseudomonadati</taxon>
        <taxon>Bacteroidota</taxon>
        <taxon>Flavobacteriia</taxon>
        <taxon>Flavobacteriales</taxon>
        <taxon>Flavobacteriaceae</taxon>
        <taxon>Kordia</taxon>
    </lineage>
</organism>
<dbReference type="Proteomes" id="UP000002945">
    <property type="component" value="Unassembled WGS sequence"/>
</dbReference>
<dbReference type="STRING" id="391587.KAOT1_18862"/>
<reference evidence="2 3" key="1">
    <citation type="journal article" date="2011" name="J. Bacteriol.">
        <title>Genome sequence of the algicidal bacterium Kordia algicida OT-1.</title>
        <authorList>
            <person name="Lee H.S."/>
            <person name="Kang S.G."/>
            <person name="Kwon K.K."/>
            <person name="Lee J.H."/>
            <person name="Kim S.J."/>
        </authorList>
    </citation>
    <scope>NUCLEOTIDE SEQUENCE [LARGE SCALE GENOMIC DNA]</scope>
    <source>
        <strain evidence="2 3">OT-1</strain>
    </source>
</reference>
<dbReference type="HOGENOM" id="CLU_2356050_0_0_10"/>
<name>A9DNQ9_9FLAO</name>
<protein>
    <submittedName>
        <fullName evidence="2">Uncharacterized protein</fullName>
    </submittedName>
</protein>
<keyword evidence="1" id="KW-1133">Transmembrane helix</keyword>
<evidence type="ECO:0000313" key="3">
    <source>
        <dbReference type="Proteomes" id="UP000002945"/>
    </source>
</evidence>
<evidence type="ECO:0000256" key="1">
    <source>
        <dbReference type="SAM" id="Phobius"/>
    </source>
</evidence>
<feature type="transmembrane region" description="Helical" evidence="1">
    <location>
        <begin position="43"/>
        <end position="61"/>
    </location>
</feature>
<accession>A9DNQ9</accession>
<feature type="transmembrane region" description="Helical" evidence="1">
    <location>
        <begin position="73"/>
        <end position="90"/>
    </location>
</feature>
<dbReference type="EMBL" id="ABIB01000002">
    <property type="protein sequence ID" value="EDP97253.1"/>
    <property type="molecule type" value="Genomic_DNA"/>
</dbReference>